<dbReference type="Pfam" id="PF03171">
    <property type="entry name" value="2OG-FeII_Oxy"/>
    <property type="match status" value="1"/>
</dbReference>
<evidence type="ECO:0000313" key="8">
    <source>
        <dbReference type="Proteomes" id="UP001058974"/>
    </source>
</evidence>
<accession>A0A9D4YHV6</accession>
<keyword evidence="8" id="KW-1185">Reference proteome</keyword>
<dbReference type="InterPro" id="IPR044861">
    <property type="entry name" value="IPNS-like_FE2OG_OXY"/>
</dbReference>
<comment type="caution">
    <text evidence="7">The sequence shown here is derived from an EMBL/GenBank/DDBJ whole genome shotgun (WGS) entry which is preliminary data.</text>
</comment>
<dbReference type="Pfam" id="PF14226">
    <property type="entry name" value="DIOX_N"/>
    <property type="match status" value="1"/>
</dbReference>
<comment type="similarity">
    <text evidence="1 5">Belongs to the iron/ascorbate-dependent oxidoreductase family.</text>
</comment>
<evidence type="ECO:0000259" key="6">
    <source>
        <dbReference type="PROSITE" id="PS51471"/>
    </source>
</evidence>
<keyword evidence="4 5" id="KW-0408">Iron</keyword>
<dbReference type="Gene3D" id="2.60.120.330">
    <property type="entry name" value="B-lactam Antibiotic, Isopenicillin N Synthase, Chain"/>
    <property type="match status" value="1"/>
</dbReference>
<keyword evidence="5" id="KW-0560">Oxidoreductase</keyword>
<evidence type="ECO:0000256" key="5">
    <source>
        <dbReference type="RuleBase" id="RU003682"/>
    </source>
</evidence>
<protein>
    <recommendedName>
        <fullName evidence="6">Fe2OG dioxygenase domain-containing protein</fullName>
    </recommendedName>
</protein>
<keyword evidence="2 5" id="KW-0479">Metal-binding</keyword>
<dbReference type="Proteomes" id="UP001058974">
    <property type="component" value="Chromosome 2"/>
</dbReference>
<dbReference type="GO" id="GO:0016491">
    <property type="term" value="F:oxidoreductase activity"/>
    <property type="evidence" value="ECO:0007669"/>
    <property type="project" value="UniProtKB-KW"/>
</dbReference>
<dbReference type="OrthoDB" id="288590at2759"/>
<dbReference type="SUPFAM" id="SSF51197">
    <property type="entry name" value="Clavaminate synthase-like"/>
    <property type="match status" value="1"/>
</dbReference>
<keyword evidence="3" id="KW-0847">Vitamin C</keyword>
<dbReference type="InterPro" id="IPR027443">
    <property type="entry name" value="IPNS-like_sf"/>
</dbReference>
<evidence type="ECO:0000256" key="4">
    <source>
        <dbReference type="ARBA" id="ARBA00023004"/>
    </source>
</evidence>
<dbReference type="PROSITE" id="PS51471">
    <property type="entry name" value="FE2OG_OXY"/>
    <property type="match status" value="1"/>
</dbReference>
<dbReference type="InterPro" id="IPR050295">
    <property type="entry name" value="Plant_2OG-oxidoreductases"/>
</dbReference>
<dbReference type="GO" id="GO:0046872">
    <property type="term" value="F:metal ion binding"/>
    <property type="evidence" value="ECO:0007669"/>
    <property type="project" value="UniProtKB-KW"/>
</dbReference>
<sequence length="360" mass="41227">MNLDLKISNKMKSFQLANESSPLSVTPNNFILPESKRPNHSEVKSLDSIPIIDLSYSHDNNPPSLEVIHKISKACEEFGFFQVVNHGVPEQVCHKMMKAITNLFELPSEERESLYSTDHTKSVRFLNYYLKVEGGEKIKCWSECFSHPWYPIDDTISLLPEKIRTQYREAFTEYAKEIGSLVRRLLGLISIGLGLEEDCLLKKLGEQPRQRAQANFYPPCPDPELTMGLTEHTDLNALTVLLQSEVSGLQVNKDGKWISVPFVPNAFVINLADQIQVLSNGRYKSVLHRAVTNNVSQRVSMAMFYGPSVDNTVGPIQVLIDEEHPPKYRNYRFSEFLEEFFKQEGRRRMVKEAFELPNEN</sequence>
<evidence type="ECO:0000256" key="2">
    <source>
        <dbReference type="ARBA" id="ARBA00022723"/>
    </source>
</evidence>
<proteinExistence type="inferred from homology"/>
<evidence type="ECO:0000256" key="1">
    <source>
        <dbReference type="ARBA" id="ARBA00008056"/>
    </source>
</evidence>
<evidence type="ECO:0000256" key="3">
    <source>
        <dbReference type="ARBA" id="ARBA00022896"/>
    </source>
</evidence>
<evidence type="ECO:0000313" key="7">
    <source>
        <dbReference type="EMBL" id="KAI5436771.1"/>
    </source>
</evidence>
<dbReference type="InterPro" id="IPR026992">
    <property type="entry name" value="DIOX_N"/>
</dbReference>
<dbReference type="Gramene" id="Psat02G0304300-T1">
    <property type="protein sequence ID" value="KAI5436771.1"/>
    <property type="gene ID" value="KIW84_023043"/>
</dbReference>
<dbReference type="EMBL" id="JAMSHJ010000002">
    <property type="protein sequence ID" value="KAI5436771.1"/>
    <property type="molecule type" value="Genomic_DNA"/>
</dbReference>
<dbReference type="PANTHER" id="PTHR47991">
    <property type="entry name" value="OXOGLUTARATE/IRON-DEPENDENT DIOXYGENASE"/>
    <property type="match status" value="1"/>
</dbReference>
<dbReference type="InterPro" id="IPR005123">
    <property type="entry name" value="Oxoglu/Fe-dep_dioxygenase_dom"/>
</dbReference>
<organism evidence="7 8">
    <name type="scientific">Pisum sativum</name>
    <name type="common">Garden pea</name>
    <name type="synonym">Lathyrus oleraceus</name>
    <dbReference type="NCBI Taxonomy" id="3888"/>
    <lineage>
        <taxon>Eukaryota</taxon>
        <taxon>Viridiplantae</taxon>
        <taxon>Streptophyta</taxon>
        <taxon>Embryophyta</taxon>
        <taxon>Tracheophyta</taxon>
        <taxon>Spermatophyta</taxon>
        <taxon>Magnoliopsida</taxon>
        <taxon>eudicotyledons</taxon>
        <taxon>Gunneridae</taxon>
        <taxon>Pentapetalae</taxon>
        <taxon>rosids</taxon>
        <taxon>fabids</taxon>
        <taxon>Fabales</taxon>
        <taxon>Fabaceae</taxon>
        <taxon>Papilionoideae</taxon>
        <taxon>50 kb inversion clade</taxon>
        <taxon>NPAAA clade</taxon>
        <taxon>Hologalegina</taxon>
        <taxon>IRL clade</taxon>
        <taxon>Fabeae</taxon>
        <taxon>Lathyrus</taxon>
    </lineage>
</organism>
<dbReference type="AlphaFoldDB" id="A0A9D4YHV6"/>
<gene>
    <name evidence="7" type="ORF">KIW84_023043</name>
</gene>
<name>A0A9D4YHV6_PEA</name>
<reference evidence="7 8" key="1">
    <citation type="journal article" date="2022" name="Nat. Genet.">
        <title>Improved pea reference genome and pan-genome highlight genomic features and evolutionary characteristics.</title>
        <authorList>
            <person name="Yang T."/>
            <person name="Liu R."/>
            <person name="Luo Y."/>
            <person name="Hu S."/>
            <person name="Wang D."/>
            <person name="Wang C."/>
            <person name="Pandey M.K."/>
            <person name="Ge S."/>
            <person name="Xu Q."/>
            <person name="Li N."/>
            <person name="Li G."/>
            <person name="Huang Y."/>
            <person name="Saxena R.K."/>
            <person name="Ji Y."/>
            <person name="Li M."/>
            <person name="Yan X."/>
            <person name="He Y."/>
            <person name="Liu Y."/>
            <person name="Wang X."/>
            <person name="Xiang C."/>
            <person name="Varshney R.K."/>
            <person name="Ding H."/>
            <person name="Gao S."/>
            <person name="Zong X."/>
        </authorList>
    </citation>
    <scope>NUCLEOTIDE SEQUENCE [LARGE SCALE GENOMIC DNA]</scope>
    <source>
        <strain evidence="7 8">cv. Zhongwan 6</strain>
    </source>
</reference>
<feature type="domain" description="Fe2OG dioxygenase" evidence="6">
    <location>
        <begin position="208"/>
        <end position="307"/>
    </location>
</feature>
<dbReference type="GO" id="GO:0031418">
    <property type="term" value="F:L-ascorbic acid binding"/>
    <property type="evidence" value="ECO:0007669"/>
    <property type="project" value="UniProtKB-KW"/>
</dbReference>